<feature type="transmembrane region" description="Helical" evidence="17">
    <location>
        <begin position="265"/>
        <end position="284"/>
    </location>
</feature>
<accession>A0AAW1QL59</accession>
<evidence type="ECO:0000256" key="17">
    <source>
        <dbReference type="SAM" id="Phobius"/>
    </source>
</evidence>
<evidence type="ECO:0000256" key="16">
    <source>
        <dbReference type="RuleBase" id="RU003938"/>
    </source>
</evidence>
<evidence type="ECO:0000256" key="7">
    <source>
        <dbReference type="ARBA" id="ARBA00022516"/>
    </source>
</evidence>
<dbReference type="GO" id="GO:0008654">
    <property type="term" value="P:phospholipid biosynthetic process"/>
    <property type="evidence" value="ECO:0007669"/>
    <property type="project" value="UniProtKB-KW"/>
</dbReference>
<feature type="transmembrane region" description="Helical" evidence="17">
    <location>
        <begin position="6"/>
        <end position="27"/>
    </location>
</feature>
<evidence type="ECO:0000256" key="1">
    <source>
        <dbReference type="ARBA" id="ARBA00001698"/>
    </source>
</evidence>
<dbReference type="PANTHER" id="PTHR47101:SF1">
    <property type="entry name" value="PHOSPHATIDATE CYTIDYLYLTRANSFERASE 4, CHLOROPLASTIC"/>
    <property type="match status" value="1"/>
</dbReference>
<reference evidence="18 19" key="1">
    <citation type="journal article" date="2024" name="Nat. Commun.">
        <title>Phylogenomics reveals the evolutionary origins of lichenization in chlorophyte algae.</title>
        <authorList>
            <person name="Puginier C."/>
            <person name="Libourel C."/>
            <person name="Otte J."/>
            <person name="Skaloud P."/>
            <person name="Haon M."/>
            <person name="Grisel S."/>
            <person name="Petersen M."/>
            <person name="Berrin J.G."/>
            <person name="Delaux P.M."/>
            <person name="Dal Grande F."/>
            <person name="Keller J."/>
        </authorList>
    </citation>
    <scope>NUCLEOTIDE SEQUENCE [LARGE SCALE GENOMIC DNA]</scope>
    <source>
        <strain evidence="18 19">SAG 245.80</strain>
    </source>
</reference>
<evidence type="ECO:0000256" key="11">
    <source>
        <dbReference type="ARBA" id="ARBA00022989"/>
    </source>
</evidence>
<dbReference type="AlphaFoldDB" id="A0AAW1QL59"/>
<feature type="transmembrane region" description="Helical" evidence="17">
    <location>
        <begin position="104"/>
        <end position="128"/>
    </location>
</feature>
<dbReference type="GO" id="GO:0004605">
    <property type="term" value="F:phosphatidate cytidylyltransferase activity"/>
    <property type="evidence" value="ECO:0007669"/>
    <property type="project" value="UniProtKB-EC"/>
</dbReference>
<dbReference type="GO" id="GO:0016020">
    <property type="term" value="C:membrane"/>
    <property type="evidence" value="ECO:0007669"/>
    <property type="project" value="UniProtKB-SubCell"/>
</dbReference>
<evidence type="ECO:0000313" key="18">
    <source>
        <dbReference type="EMBL" id="KAK9822181.1"/>
    </source>
</evidence>
<evidence type="ECO:0000256" key="15">
    <source>
        <dbReference type="ARBA" id="ARBA00023264"/>
    </source>
</evidence>
<keyword evidence="7" id="KW-0444">Lipid biosynthesis</keyword>
<evidence type="ECO:0000256" key="13">
    <source>
        <dbReference type="ARBA" id="ARBA00023136"/>
    </source>
</evidence>
<dbReference type="Proteomes" id="UP001445335">
    <property type="component" value="Unassembled WGS sequence"/>
</dbReference>
<feature type="transmembrane region" description="Helical" evidence="17">
    <location>
        <begin position="191"/>
        <end position="210"/>
    </location>
</feature>
<gene>
    <name evidence="18" type="ORF">WJX81_007282</name>
</gene>
<sequence length="285" mass="29926">MGGAGAAIILAGGWVFTVVTCLVVYQASQEFYGFVTSKGISAGMMPPPPLVSALTSAMCIGITVWTYLSNGSITAALAVASFAVLSLQLLAVEKPRFSQMTSSVFGLFYCGYLPSFWVKLRVLAVPALNSTAVHKWPVALGGLTHWTVGLLATFMSVACVVAADTGAYAFGKTLGRTQLTSISPKKTVEGAFGGLLCSTAVALGFWRVLAWPAHPALAASLGVLVFLASLFGDLIESVMKRDAGLKDASDFIPGHGGLLDRFDSYIFTGAIVYFVLKFVTPLFGL</sequence>
<comment type="catalytic activity">
    <reaction evidence="1 16">
        <text>a 1,2-diacyl-sn-glycero-3-phosphate + CTP + H(+) = a CDP-1,2-diacyl-sn-glycerol + diphosphate</text>
        <dbReference type="Rhea" id="RHEA:16229"/>
        <dbReference type="ChEBI" id="CHEBI:15378"/>
        <dbReference type="ChEBI" id="CHEBI:33019"/>
        <dbReference type="ChEBI" id="CHEBI:37563"/>
        <dbReference type="ChEBI" id="CHEBI:58332"/>
        <dbReference type="ChEBI" id="CHEBI:58608"/>
        <dbReference type="EC" id="2.7.7.41"/>
    </reaction>
</comment>
<comment type="pathway">
    <text evidence="4">Lipid metabolism.</text>
</comment>
<evidence type="ECO:0000256" key="4">
    <source>
        <dbReference type="ARBA" id="ARBA00005189"/>
    </source>
</evidence>
<keyword evidence="15" id="KW-1208">Phospholipid metabolism</keyword>
<feature type="transmembrane region" description="Helical" evidence="17">
    <location>
        <begin position="148"/>
        <end position="170"/>
    </location>
</feature>
<comment type="similarity">
    <text evidence="5 16">Belongs to the CDS family.</text>
</comment>
<evidence type="ECO:0000256" key="8">
    <source>
        <dbReference type="ARBA" id="ARBA00022679"/>
    </source>
</evidence>
<organism evidence="18 19">
    <name type="scientific">Elliptochloris bilobata</name>
    <dbReference type="NCBI Taxonomy" id="381761"/>
    <lineage>
        <taxon>Eukaryota</taxon>
        <taxon>Viridiplantae</taxon>
        <taxon>Chlorophyta</taxon>
        <taxon>core chlorophytes</taxon>
        <taxon>Trebouxiophyceae</taxon>
        <taxon>Trebouxiophyceae incertae sedis</taxon>
        <taxon>Elliptochloris clade</taxon>
        <taxon>Elliptochloris</taxon>
    </lineage>
</organism>
<evidence type="ECO:0000256" key="12">
    <source>
        <dbReference type="ARBA" id="ARBA00023098"/>
    </source>
</evidence>
<evidence type="ECO:0000256" key="14">
    <source>
        <dbReference type="ARBA" id="ARBA00023209"/>
    </source>
</evidence>
<evidence type="ECO:0000256" key="5">
    <source>
        <dbReference type="ARBA" id="ARBA00010185"/>
    </source>
</evidence>
<evidence type="ECO:0000256" key="2">
    <source>
        <dbReference type="ARBA" id="ARBA00004141"/>
    </source>
</evidence>
<dbReference type="PANTHER" id="PTHR47101">
    <property type="entry name" value="PHOSPHATIDATE CYTIDYLYLTRANSFERASE 5, CHLOROPLASTIC"/>
    <property type="match status" value="1"/>
</dbReference>
<comment type="subcellular location">
    <subcellularLocation>
        <location evidence="2">Membrane</location>
        <topology evidence="2">Multi-pass membrane protein</topology>
    </subcellularLocation>
</comment>
<dbReference type="PROSITE" id="PS01315">
    <property type="entry name" value="CDS"/>
    <property type="match status" value="1"/>
</dbReference>
<keyword evidence="10 16" id="KW-0548">Nucleotidyltransferase</keyword>
<protein>
    <recommendedName>
        <fullName evidence="6 16">Phosphatidate cytidylyltransferase</fullName>
        <ecNumber evidence="6 16">2.7.7.41</ecNumber>
    </recommendedName>
</protein>
<evidence type="ECO:0000256" key="9">
    <source>
        <dbReference type="ARBA" id="ARBA00022692"/>
    </source>
</evidence>
<keyword evidence="14" id="KW-0594">Phospholipid biosynthesis</keyword>
<evidence type="ECO:0000256" key="3">
    <source>
        <dbReference type="ARBA" id="ARBA00005119"/>
    </source>
</evidence>
<keyword evidence="11 17" id="KW-1133">Transmembrane helix</keyword>
<keyword evidence="9 16" id="KW-0812">Transmembrane</keyword>
<keyword evidence="13 17" id="KW-0472">Membrane</keyword>
<evidence type="ECO:0000256" key="10">
    <source>
        <dbReference type="ARBA" id="ARBA00022695"/>
    </source>
</evidence>
<keyword evidence="12" id="KW-0443">Lipid metabolism</keyword>
<dbReference type="InterPro" id="IPR000374">
    <property type="entry name" value="PC_trans"/>
</dbReference>
<dbReference type="Pfam" id="PF01148">
    <property type="entry name" value="CTP_transf_1"/>
    <property type="match status" value="1"/>
</dbReference>
<feature type="transmembrane region" description="Helical" evidence="17">
    <location>
        <begin position="73"/>
        <end position="92"/>
    </location>
</feature>
<dbReference type="EC" id="2.7.7.41" evidence="6 16"/>
<evidence type="ECO:0000313" key="19">
    <source>
        <dbReference type="Proteomes" id="UP001445335"/>
    </source>
</evidence>
<keyword evidence="19" id="KW-1185">Reference proteome</keyword>
<proteinExistence type="inferred from homology"/>
<feature type="transmembrane region" description="Helical" evidence="17">
    <location>
        <begin position="216"/>
        <end position="235"/>
    </location>
</feature>
<comment type="caution">
    <text evidence="18">The sequence shown here is derived from an EMBL/GenBank/DDBJ whole genome shotgun (WGS) entry which is preliminary data.</text>
</comment>
<dbReference type="EMBL" id="JALJOU010000091">
    <property type="protein sequence ID" value="KAK9822181.1"/>
    <property type="molecule type" value="Genomic_DNA"/>
</dbReference>
<evidence type="ECO:0000256" key="6">
    <source>
        <dbReference type="ARBA" id="ARBA00012487"/>
    </source>
</evidence>
<name>A0AAW1QL59_9CHLO</name>
<keyword evidence="8 16" id="KW-0808">Transferase</keyword>
<comment type="pathway">
    <text evidence="3 16">Phospholipid metabolism; CDP-diacylglycerol biosynthesis; CDP-diacylglycerol from sn-glycerol 3-phosphate: step 3/3.</text>
</comment>
<feature type="transmembrane region" description="Helical" evidence="17">
    <location>
        <begin position="48"/>
        <end position="67"/>
    </location>
</feature>